<feature type="compositionally biased region" description="Basic and acidic residues" evidence="1">
    <location>
        <begin position="345"/>
        <end position="359"/>
    </location>
</feature>
<accession>A0AA35SD73</accession>
<comment type="caution">
    <text evidence="3">The sequence shown here is derived from an EMBL/GenBank/DDBJ whole genome shotgun (WGS) entry which is preliminary data.</text>
</comment>
<reference evidence="3" key="1">
    <citation type="submission" date="2023-03" db="EMBL/GenBank/DDBJ databases">
        <authorList>
            <person name="Steffen K."/>
            <person name="Cardenas P."/>
        </authorList>
    </citation>
    <scope>NUCLEOTIDE SEQUENCE</scope>
</reference>
<gene>
    <name evidence="3" type="ORF">GBAR_LOCUS15625</name>
</gene>
<keyword evidence="2" id="KW-0472">Membrane</keyword>
<organism evidence="3 4">
    <name type="scientific">Geodia barretti</name>
    <name type="common">Barrett's horny sponge</name>
    <dbReference type="NCBI Taxonomy" id="519541"/>
    <lineage>
        <taxon>Eukaryota</taxon>
        <taxon>Metazoa</taxon>
        <taxon>Porifera</taxon>
        <taxon>Demospongiae</taxon>
        <taxon>Heteroscleromorpha</taxon>
        <taxon>Tetractinellida</taxon>
        <taxon>Astrophorina</taxon>
        <taxon>Geodiidae</taxon>
        <taxon>Geodia</taxon>
    </lineage>
</organism>
<evidence type="ECO:0000256" key="2">
    <source>
        <dbReference type="SAM" id="Phobius"/>
    </source>
</evidence>
<dbReference type="AlphaFoldDB" id="A0AA35SD73"/>
<sequence>MEAKRRKTALHPRVSPANNTVAGPAAAGTGVPLVFLLVLILGTSAAAALECTDDLPVHDGSVLSLSIFCSVTELTPTITVTDPDIEFLDFLVFSDVSCVLPNGTEQNDEFLDQTLISDPEYADTIHHSYPLGTICHVTGCYTDFVDQSQKALQNASCTVSQPPSPVMSTPTLPSSSLSPSTSHPPPSRPILTTTATVSSSPSILPSSTLQVLASSLSTSAKGAQSPLLAAIVACVAVSLALLCILLLVVGWYHSRTHRKIIKVGANNWRTEGLKSDYLPVDLCKPLVPVFTSHESLINNLYTPEPTSRHSLTPAPLPLTGQPAQPPTEATTDRQTHHNSFLRELSPVREGEVGGGGEEWRDSGCRGGDLVWWCHFEWQHIRLQHRVR</sequence>
<protein>
    <submittedName>
        <fullName evidence="3">Uncharacterized protein</fullName>
    </submittedName>
</protein>
<feature type="region of interest" description="Disordered" evidence="1">
    <location>
        <begin position="304"/>
        <end position="359"/>
    </location>
</feature>
<keyword evidence="2" id="KW-0812">Transmembrane</keyword>
<proteinExistence type="predicted"/>
<dbReference type="Proteomes" id="UP001174909">
    <property type="component" value="Unassembled WGS sequence"/>
</dbReference>
<feature type="region of interest" description="Disordered" evidence="1">
    <location>
        <begin position="159"/>
        <end position="189"/>
    </location>
</feature>
<evidence type="ECO:0000313" key="4">
    <source>
        <dbReference type="Proteomes" id="UP001174909"/>
    </source>
</evidence>
<evidence type="ECO:0000313" key="3">
    <source>
        <dbReference type="EMBL" id="CAI8027304.1"/>
    </source>
</evidence>
<feature type="compositionally biased region" description="Low complexity" evidence="1">
    <location>
        <begin position="166"/>
        <end position="181"/>
    </location>
</feature>
<keyword evidence="4" id="KW-1185">Reference proteome</keyword>
<feature type="transmembrane region" description="Helical" evidence="2">
    <location>
        <begin position="227"/>
        <end position="252"/>
    </location>
</feature>
<feature type="transmembrane region" description="Helical" evidence="2">
    <location>
        <begin position="21"/>
        <end position="42"/>
    </location>
</feature>
<dbReference type="EMBL" id="CASHTH010002269">
    <property type="protein sequence ID" value="CAI8027304.1"/>
    <property type="molecule type" value="Genomic_DNA"/>
</dbReference>
<evidence type="ECO:0000256" key="1">
    <source>
        <dbReference type="SAM" id="MobiDB-lite"/>
    </source>
</evidence>
<keyword evidence="2" id="KW-1133">Transmembrane helix</keyword>
<name>A0AA35SD73_GEOBA</name>